<proteinExistence type="predicted"/>
<sequence length="355" mass="41484">MKKNYTEDFSQKKLKITRRKSVDLSQEYVVNIGNLQKNQNLPLLLEPNIEGLNSMSWFKKNRDFIKVNLLKYGGILFRNFNFTSVAEFEQLMKVISNDMMRYTYRSTPRSHVSGNVYTSTEYPAYQSIPLHNEMSYSHNWPLIVGFFCIQPSEQGGETPIADSRRILTNLNPKIVEKFRQKKVMYVRNYQDGLDLSWENVFQTTDKSEVENYCKSFGIDCEWKSSNHLRTRQVCQAIAIHPQTGESVWFNQAHLFHVSSLESSVRDFLFANFQEEDFPRNSYYGDGSPIEESVLEEIHQIYHQEKIIFPWCKGDILMLDNMLFSHGREPFIGSRKVVVAMAESFHQLKTSNINIS</sequence>
<evidence type="ECO:0000256" key="1">
    <source>
        <dbReference type="ARBA" id="ARBA00001954"/>
    </source>
</evidence>
<keyword evidence="6" id="KW-1185">Reference proteome</keyword>
<keyword evidence="3" id="KW-0045">Antibiotic biosynthesis</keyword>
<evidence type="ECO:0000313" key="5">
    <source>
        <dbReference type="EMBL" id="KST70375.1"/>
    </source>
</evidence>
<comment type="caution">
    <text evidence="5">The sequence shown here is derived from an EMBL/GenBank/DDBJ whole genome shotgun (WGS) entry which is preliminary data.</text>
</comment>
<dbReference type="Gene3D" id="3.60.130.10">
    <property type="entry name" value="Clavaminate synthase-like"/>
    <property type="match status" value="1"/>
</dbReference>
<accession>A0A0V8A0X3</accession>
<protein>
    <submittedName>
        <fullName evidence="5">Taurine catabolism dioxygenase TauD</fullName>
    </submittedName>
</protein>
<dbReference type="AlphaFoldDB" id="A0A0V8A0X3"/>
<dbReference type="RefSeq" id="WP_058182934.1">
    <property type="nucleotide sequence ID" value="NZ_LMTZ01000001.1"/>
</dbReference>
<name>A0A0V8A0X3_9CYAN</name>
<evidence type="ECO:0000256" key="3">
    <source>
        <dbReference type="ARBA" id="ARBA00023194"/>
    </source>
</evidence>
<reference evidence="5 6" key="1">
    <citation type="journal article" date="2015" name="Genome Announc.">
        <title>Draft Genome of the Euendolithic (true boring) Cyanobacterium Mastigocoleus testarum strain BC008.</title>
        <authorList>
            <person name="Guida B.S."/>
            <person name="Garcia-Pichel F."/>
        </authorList>
    </citation>
    <scope>NUCLEOTIDE SEQUENCE [LARGE SCALE GENOMIC DNA]</scope>
    <source>
        <strain evidence="5 6">BC008</strain>
    </source>
</reference>
<gene>
    <name evidence="5" type="ORF">BC008_45075</name>
</gene>
<dbReference type="EMBL" id="LMTZ01000001">
    <property type="protein sequence ID" value="KST70375.1"/>
    <property type="molecule type" value="Genomic_DNA"/>
</dbReference>
<dbReference type="PANTHER" id="PTHR10696">
    <property type="entry name" value="GAMMA-BUTYROBETAINE HYDROXYLASE-RELATED"/>
    <property type="match status" value="1"/>
</dbReference>
<dbReference type="InterPro" id="IPR050411">
    <property type="entry name" value="AlphaKG_dependent_hydroxylases"/>
</dbReference>
<evidence type="ECO:0000256" key="2">
    <source>
        <dbReference type="ARBA" id="ARBA00023002"/>
    </source>
</evidence>
<dbReference type="InterPro" id="IPR003819">
    <property type="entry name" value="TauD/TfdA-like"/>
</dbReference>
<evidence type="ECO:0000259" key="4">
    <source>
        <dbReference type="Pfam" id="PF02668"/>
    </source>
</evidence>
<feature type="domain" description="TauD/TfdA-like" evidence="4">
    <location>
        <begin position="57"/>
        <end position="339"/>
    </location>
</feature>
<comment type="cofactor">
    <cofactor evidence="1">
        <name>Fe(2+)</name>
        <dbReference type="ChEBI" id="CHEBI:29033"/>
    </cofactor>
</comment>
<dbReference type="PANTHER" id="PTHR10696:SF56">
    <property type="entry name" value="TAUD_TFDA-LIKE DOMAIN-CONTAINING PROTEIN"/>
    <property type="match status" value="1"/>
</dbReference>
<dbReference type="Pfam" id="PF02668">
    <property type="entry name" value="TauD"/>
    <property type="match status" value="1"/>
</dbReference>
<dbReference type="InterPro" id="IPR042098">
    <property type="entry name" value="TauD-like_sf"/>
</dbReference>
<organism evidence="5 6">
    <name type="scientific">Mastigocoleus testarum BC008</name>
    <dbReference type="NCBI Taxonomy" id="371196"/>
    <lineage>
        <taxon>Bacteria</taxon>
        <taxon>Bacillati</taxon>
        <taxon>Cyanobacteriota</taxon>
        <taxon>Cyanophyceae</taxon>
        <taxon>Nostocales</taxon>
        <taxon>Hapalosiphonaceae</taxon>
        <taxon>Mastigocoleus</taxon>
    </lineage>
</organism>
<keyword evidence="2" id="KW-0560">Oxidoreductase</keyword>
<dbReference type="Proteomes" id="UP000053372">
    <property type="component" value="Unassembled WGS sequence"/>
</dbReference>
<keyword evidence="5" id="KW-0223">Dioxygenase</keyword>
<evidence type="ECO:0000313" key="6">
    <source>
        <dbReference type="Proteomes" id="UP000053372"/>
    </source>
</evidence>
<dbReference type="OrthoDB" id="9769888at2"/>
<dbReference type="GO" id="GO:0017000">
    <property type="term" value="P:antibiotic biosynthetic process"/>
    <property type="evidence" value="ECO:0007669"/>
    <property type="project" value="UniProtKB-KW"/>
</dbReference>
<dbReference type="GO" id="GO:0051213">
    <property type="term" value="F:dioxygenase activity"/>
    <property type="evidence" value="ECO:0007669"/>
    <property type="project" value="UniProtKB-KW"/>
</dbReference>
<dbReference type="SUPFAM" id="SSF51197">
    <property type="entry name" value="Clavaminate synthase-like"/>
    <property type="match status" value="1"/>
</dbReference>